<keyword evidence="2" id="KW-1185">Reference proteome</keyword>
<dbReference type="EMBL" id="JAMSHJ010000001">
    <property type="protein sequence ID" value="KAI5442783.1"/>
    <property type="molecule type" value="Genomic_DNA"/>
</dbReference>
<dbReference type="Proteomes" id="UP001058974">
    <property type="component" value="Chromosome 1"/>
</dbReference>
<proteinExistence type="predicted"/>
<accession>A0A9D5BFM8</accession>
<protein>
    <submittedName>
        <fullName evidence="1">Uncharacterized protein</fullName>
    </submittedName>
</protein>
<gene>
    <name evidence="1" type="ORF">KIW84_011705</name>
</gene>
<sequence>MVQPVNMVYGCPGSFRIYGVRLLGESLVKKHVRYSKNGLVPPHNYASCRVCSRNSQGCLTVVTDLQDQMDQGFSPTSKKIAEGSRSIRSIKETFHSGGFINPTLPEVSVITEDNDSTWEPYCDDPEYDLEAEDAYVPF</sequence>
<dbReference type="AlphaFoldDB" id="A0A9D5BFM8"/>
<comment type="caution">
    <text evidence="1">The sequence shown here is derived from an EMBL/GenBank/DDBJ whole genome shotgun (WGS) entry which is preliminary data.</text>
</comment>
<dbReference type="Gramene" id="Psat01G0170500-T1">
    <property type="protein sequence ID" value="KAI5442783.1"/>
    <property type="gene ID" value="KIW84_011705"/>
</dbReference>
<organism evidence="1 2">
    <name type="scientific">Pisum sativum</name>
    <name type="common">Garden pea</name>
    <name type="synonym">Lathyrus oleraceus</name>
    <dbReference type="NCBI Taxonomy" id="3888"/>
    <lineage>
        <taxon>Eukaryota</taxon>
        <taxon>Viridiplantae</taxon>
        <taxon>Streptophyta</taxon>
        <taxon>Embryophyta</taxon>
        <taxon>Tracheophyta</taxon>
        <taxon>Spermatophyta</taxon>
        <taxon>Magnoliopsida</taxon>
        <taxon>eudicotyledons</taxon>
        <taxon>Gunneridae</taxon>
        <taxon>Pentapetalae</taxon>
        <taxon>rosids</taxon>
        <taxon>fabids</taxon>
        <taxon>Fabales</taxon>
        <taxon>Fabaceae</taxon>
        <taxon>Papilionoideae</taxon>
        <taxon>50 kb inversion clade</taxon>
        <taxon>NPAAA clade</taxon>
        <taxon>Hologalegina</taxon>
        <taxon>IRL clade</taxon>
        <taxon>Fabeae</taxon>
        <taxon>Lathyrus</taxon>
    </lineage>
</organism>
<evidence type="ECO:0000313" key="2">
    <source>
        <dbReference type="Proteomes" id="UP001058974"/>
    </source>
</evidence>
<reference evidence="1 2" key="1">
    <citation type="journal article" date="2022" name="Nat. Genet.">
        <title>Improved pea reference genome and pan-genome highlight genomic features and evolutionary characteristics.</title>
        <authorList>
            <person name="Yang T."/>
            <person name="Liu R."/>
            <person name="Luo Y."/>
            <person name="Hu S."/>
            <person name="Wang D."/>
            <person name="Wang C."/>
            <person name="Pandey M.K."/>
            <person name="Ge S."/>
            <person name="Xu Q."/>
            <person name="Li N."/>
            <person name="Li G."/>
            <person name="Huang Y."/>
            <person name="Saxena R.K."/>
            <person name="Ji Y."/>
            <person name="Li M."/>
            <person name="Yan X."/>
            <person name="He Y."/>
            <person name="Liu Y."/>
            <person name="Wang X."/>
            <person name="Xiang C."/>
            <person name="Varshney R.K."/>
            <person name="Ding H."/>
            <person name="Gao S."/>
            <person name="Zong X."/>
        </authorList>
    </citation>
    <scope>NUCLEOTIDE SEQUENCE [LARGE SCALE GENOMIC DNA]</scope>
    <source>
        <strain evidence="1 2">cv. Zhongwan 6</strain>
    </source>
</reference>
<evidence type="ECO:0000313" key="1">
    <source>
        <dbReference type="EMBL" id="KAI5442783.1"/>
    </source>
</evidence>
<name>A0A9D5BFM8_PEA</name>